<dbReference type="Proteomes" id="UP000663841">
    <property type="component" value="Unassembled WGS sequence"/>
</dbReference>
<proteinExistence type="predicted"/>
<dbReference type="InterPro" id="IPR027974">
    <property type="entry name" value="DUF4470"/>
</dbReference>
<evidence type="ECO:0000259" key="5">
    <source>
        <dbReference type="PROSITE" id="PS50865"/>
    </source>
</evidence>
<evidence type="ECO:0000313" key="7">
    <source>
        <dbReference type="Proteomes" id="UP000663841"/>
    </source>
</evidence>
<evidence type="ECO:0000256" key="4">
    <source>
        <dbReference type="PROSITE-ProRule" id="PRU00134"/>
    </source>
</evidence>
<dbReference type="SUPFAM" id="SSF144232">
    <property type="entry name" value="HIT/MYND zinc finger-like"/>
    <property type="match status" value="1"/>
</dbReference>
<keyword evidence="3" id="KW-0862">Zinc</keyword>
<dbReference type="PROSITE" id="PS01360">
    <property type="entry name" value="ZF_MYND_1"/>
    <property type="match status" value="1"/>
</dbReference>
<reference evidence="6" key="1">
    <citation type="submission" date="2021-01" db="EMBL/GenBank/DDBJ databases">
        <authorList>
            <person name="Kaushik A."/>
        </authorList>
    </citation>
    <scope>NUCLEOTIDE SEQUENCE</scope>
    <source>
        <strain evidence="6">AG3-T5</strain>
    </source>
</reference>
<organism evidence="6 7">
    <name type="scientific">Rhizoctonia solani</name>
    <dbReference type="NCBI Taxonomy" id="456999"/>
    <lineage>
        <taxon>Eukaryota</taxon>
        <taxon>Fungi</taxon>
        <taxon>Dikarya</taxon>
        <taxon>Basidiomycota</taxon>
        <taxon>Agaricomycotina</taxon>
        <taxon>Agaricomycetes</taxon>
        <taxon>Cantharellales</taxon>
        <taxon>Ceratobasidiaceae</taxon>
        <taxon>Rhizoctonia</taxon>
    </lineage>
</organism>
<dbReference type="Pfam" id="PF14737">
    <property type="entry name" value="DUF4470"/>
    <property type="match status" value="1"/>
</dbReference>
<dbReference type="GO" id="GO:0008270">
    <property type="term" value="F:zinc ion binding"/>
    <property type="evidence" value="ECO:0007669"/>
    <property type="project" value="UniProtKB-KW"/>
</dbReference>
<evidence type="ECO:0000313" key="6">
    <source>
        <dbReference type="EMBL" id="CAE6407205.1"/>
    </source>
</evidence>
<comment type="caution">
    <text evidence="6">The sequence shown here is derived from an EMBL/GenBank/DDBJ whole genome shotgun (WGS) entry which is preliminary data.</text>
</comment>
<accession>A0A8H2WYY6</accession>
<dbReference type="InterPro" id="IPR002893">
    <property type="entry name" value="Znf_MYND"/>
</dbReference>
<protein>
    <recommendedName>
        <fullName evidence="5">MYND-type domain-containing protein</fullName>
    </recommendedName>
</protein>
<dbReference type="EMBL" id="CAJMWW010000055">
    <property type="protein sequence ID" value="CAE6407205.1"/>
    <property type="molecule type" value="Genomic_DNA"/>
</dbReference>
<dbReference type="GO" id="GO:0000981">
    <property type="term" value="F:DNA-binding transcription factor activity, RNA polymerase II-specific"/>
    <property type="evidence" value="ECO:0007669"/>
    <property type="project" value="TreeGrafter"/>
</dbReference>
<dbReference type="InterPro" id="IPR024119">
    <property type="entry name" value="TF_DEAF-1"/>
</dbReference>
<keyword evidence="2 4" id="KW-0863">Zinc-finger</keyword>
<dbReference type="PANTHER" id="PTHR10237:SF15">
    <property type="entry name" value="LD37257P"/>
    <property type="match status" value="1"/>
</dbReference>
<evidence type="ECO:0000256" key="3">
    <source>
        <dbReference type="ARBA" id="ARBA00022833"/>
    </source>
</evidence>
<gene>
    <name evidence="6" type="ORF">RDB_LOCUS16591</name>
</gene>
<dbReference type="PROSITE" id="PS50865">
    <property type="entry name" value="ZF_MYND_2"/>
    <property type="match status" value="1"/>
</dbReference>
<feature type="domain" description="MYND-type" evidence="5">
    <location>
        <begin position="1137"/>
        <end position="1176"/>
    </location>
</feature>
<dbReference type="GO" id="GO:0005634">
    <property type="term" value="C:nucleus"/>
    <property type="evidence" value="ECO:0007669"/>
    <property type="project" value="TreeGrafter"/>
</dbReference>
<evidence type="ECO:0000256" key="1">
    <source>
        <dbReference type="ARBA" id="ARBA00022723"/>
    </source>
</evidence>
<dbReference type="AlphaFoldDB" id="A0A8H2WYY6"/>
<dbReference type="Gene3D" id="6.10.140.2220">
    <property type="match status" value="1"/>
</dbReference>
<evidence type="ECO:0000256" key="2">
    <source>
        <dbReference type="ARBA" id="ARBA00022771"/>
    </source>
</evidence>
<name>A0A8H2WYY6_9AGAM</name>
<dbReference type="Pfam" id="PF01753">
    <property type="entry name" value="zf-MYND"/>
    <property type="match status" value="1"/>
</dbReference>
<keyword evidence="1" id="KW-0479">Metal-binding</keyword>
<sequence>MSHPPFWLTKQFFYPIGNTAAISLTQDLSPEQSAANILLLGCGDPRNILFTLYSDLMIGQAVRKIDITCCDIEPAILARNILLFSLLDQNENIDRVWDIFYHFKVDDRASKIITRQSQALYEHAETIETWRGSRFGSFLKMVNTRTLGELRRHWRSYADFPSLPADRKNRITKAQIQLSKSSAETGSLAASPSRSAGMLWPQAMKPVSELFRKYWETGTTFTLASDIKQATNLNPTFVYSLSGEAFNPHYGTFPSGFHLISAFAPIKSDPAGPTPSTGSAAINTSKQQFAAWCKAFRDARKAESITVRFFAGDAILFCRALDQFKATGNPSTDIHVSASRATQIHFDGLAIGESAPTNFDVIDTSNLTDHLGLFNLLLVTHPLLKKALNSQAVLYTETLLPSGKDATKSFLERIFADVPTIALLFGIAPRAYVSNFTTHSNAHEIIFSEHLAQYHERVIWSNPSRGDNLIPGYAESPISFEADSLAQILYGIYDNMFANEKIGALMSSLSFTPNGARAMGTVHFQRETAALLLRAVQRRVDLHSGDWERVVMKFFYLCSSGGGRMIESNCFQDLCLQLHLHGVFTVDTLKPNWAAEPELRFTPHSDLFRSWSSLPPVVCVVLTVPRQRLAVFSGNPEQVGSPTLQGALWVPDAHDNLYAAIYLAWGKVTATDSGRTVIDEDPSGQQGRSDLIVSFWASTRLVEIPGCRVSLRVKSTPQSTFVFVKKLGMLLDVFEASITDKKHVRVLTYRPSVASETPQLSPSGSSRPLVDCPSDQSCHAIVSNGERVDSLLIRFDVKDGKEQDSLRNGDVVSASQVSACTMELRIGAHSHFLSYPYPIHGKNNKLRIARKSLYVEVVVPVSTPNDYSGYYLNPSPIINPGAYTTWNLHHVNLDRLPTLGVDNPTKVAWLNGLCALQLSEREKAIRIGDEAQKNAAINALLNVKDSIHAITMDFSGVQGHRTRTIGLREKDQGGVYVILLIGGIKLDPGSSTIVLDTAIVPLSNQRMPALAPGIQKIQNTGTLVQVNTIGHEVGAWKKLIPAFVERCRNWSHGANCEYQSQGRVPLSTIFDENPICTCGQGIGFTSAEWKAPEWKELIPFATRAAICPIYSVSYIERVARNWSEHREAARSKPTNVCWACGEPGKPMLSTCSRCKEARYCSATCQRQDWKLHKGDCKAS</sequence>
<dbReference type="PANTHER" id="PTHR10237">
    <property type="entry name" value="DEFORMED EPIDERMAL AUTOREGULATORY FACTOR 1 HOMOLOG SUPPRESSIN"/>
    <property type="match status" value="1"/>
</dbReference>